<organism evidence="1 2">
    <name type="scientific">Curtobacterium poinsettiae</name>
    <dbReference type="NCBI Taxonomy" id="159612"/>
    <lineage>
        <taxon>Bacteria</taxon>
        <taxon>Bacillati</taxon>
        <taxon>Actinomycetota</taxon>
        <taxon>Actinomycetes</taxon>
        <taxon>Micrococcales</taxon>
        <taxon>Microbacteriaceae</taxon>
        <taxon>Curtobacterium</taxon>
    </lineage>
</organism>
<accession>A0A9Q9T4H1</accession>
<dbReference type="AlphaFoldDB" id="A0A9Q9T4H1"/>
<proteinExistence type="predicted"/>
<dbReference type="Proteomes" id="UP001062223">
    <property type="component" value="Chromosome"/>
</dbReference>
<reference evidence="1" key="1">
    <citation type="submission" date="2022-09" db="EMBL/GenBank/DDBJ databases">
        <title>Taxonomy of Curtobacterium flaccumfaciens.</title>
        <authorList>
            <person name="Osdaghi E."/>
            <person name="Taghavi S.M."/>
            <person name="Hamidizade M."/>
            <person name="Abachi H."/>
            <person name="Fazliarab A."/>
            <person name="Baeyen S."/>
            <person name="Portier P."/>
            <person name="Van Vaerenbergh J."/>
            <person name="Jacques M.-A."/>
        </authorList>
    </citation>
    <scope>NUCLEOTIDE SEQUENCE</scope>
    <source>
        <strain evidence="1">AGQB46</strain>
    </source>
</reference>
<dbReference type="KEGG" id="cpoi:OE229_07020"/>
<protein>
    <submittedName>
        <fullName evidence="1">Uncharacterized protein</fullName>
    </submittedName>
</protein>
<evidence type="ECO:0000313" key="1">
    <source>
        <dbReference type="EMBL" id="UYC82208.1"/>
    </source>
</evidence>
<sequence length="89" mass="10468">MSKKTPDEMRRIVATYFRREGPTPIGKVVYLTNQKAIAKRVMETAQEYYDEMERQKDKPEEDRKQQPLFRTALLTDAEGKPFSGNVWDL</sequence>
<name>A0A9Q9T4H1_9MICO</name>
<evidence type="ECO:0000313" key="2">
    <source>
        <dbReference type="Proteomes" id="UP001062223"/>
    </source>
</evidence>
<dbReference type="RefSeq" id="WP_262137160.1">
    <property type="nucleotide sequence ID" value="NZ_CP106879.1"/>
</dbReference>
<gene>
    <name evidence="1" type="ORF">OE229_07020</name>
</gene>
<dbReference type="EMBL" id="CP106879">
    <property type="protein sequence ID" value="UYC82208.1"/>
    <property type="molecule type" value="Genomic_DNA"/>
</dbReference>